<proteinExistence type="predicted"/>
<evidence type="ECO:0000313" key="3">
    <source>
        <dbReference type="Proteomes" id="UP000054485"/>
    </source>
</evidence>
<dbReference type="Proteomes" id="UP000054485">
    <property type="component" value="Unassembled WGS sequence"/>
</dbReference>
<feature type="transmembrane region" description="Helical" evidence="1">
    <location>
        <begin position="189"/>
        <end position="208"/>
    </location>
</feature>
<feature type="transmembrane region" description="Helical" evidence="1">
    <location>
        <begin position="144"/>
        <end position="177"/>
    </location>
</feature>
<accession>A0A0D0AQR2</accession>
<gene>
    <name evidence="2" type="ORF">CY34DRAFT_504448</name>
</gene>
<dbReference type="EMBL" id="KN835513">
    <property type="protein sequence ID" value="KIK36617.1"/>
    <property type="molecule type" value="Genomic_DNA"/>
</dbReference>
<keyword evidence="3" id="KW-1185">Reference proteome</keyword>
<protein>
    <recommendedName>
        <fullName evidence="4">PGG domain-containing protein</fullName>
    </recommendedName>
</protein>
<keyword evidence="1" id="KW-0812">Transmembrane</keyword>
<reference evidence="3" key="2">
    <citation type="submission" date="2015-01" db="EMBL/GenBank/DDBJ databases">
        <title>Evolutionary Origins and Diversification of the Mycorrhizal Mutualists.</title>
        <authorList>
            <consortium name="DOE Joint Genome Institute"/>
            <consortium name="Mycorrhizal Genomics Consortium"/>
            <person name="Kohler A."/>
            <person name="Kuo A."/>
            <person name="Nagy L.G."/>
            <person name="Floudas D."/>
            <person name="Copeland A."/>
            <person name="Barry K.W."/>
            <person name="Cichocki N."/>
            <person name="Veneault-Fourrey C."/>
            <person name="LaButti K."/>
            <person name="Lindquist E.A."/>
            <person name="Lipzen A."/>
            <person name="Lundell T."/>
            <person name="Morin E."/>
            <person name="Murat C."/>
            <person name="Riley R."/>
            <person name="Ohm R."/>
            <person name="Sun H."/>
            <person name="Tunlid A."/>
            <person name="Henrissat B."/>
            <person name="Grigoriev I.V."/>
            <person name="Hibbett D.S."/>
            <person name="Martin F."/>
        </authorList>
    </citation>
    <scope>NUCLEOTIDE SEQUENCE [LARGE SCALE GENOMIC DNA]</scope>
    <source>
        <strain evidence="3">UH-Slu-Lm8-n1</strain>
    </source>
</reference>
<organism evidence="2 3">
    <name type="scientific">Suillus luteus UH-Slu-Lm8-n1</name>
    <dbReference type="NCBI Taxonomy" id="930992"/>
    <lineage>
        <taxon>Eukaryota</taxon>
        <taxon>Fungi</taxon>
        <taxon>Dikarya</taxon>
        <taxon>Basidiomycota</taxon>
        <taxon>Agaricomycotina</taxon>
        <taxon>Agaricomycetes</taxon>
        <taxon>Agaricomycetidae</taxon>
        <taxon>Boletales</taxon>
        <taxon>Suillineae</taxon>
        <taxon>Suillaceae</taxon>
        <taxon>Suillus</taxon>
    </lineage>
</organism>
<keyword evidence="1" id="KW-0472">Membrane</keyword>
<dbReference type="OrthoDB" id="2672962at2759"/>
<evidence type="ECO:0008006" key="4">
    <source>
        <dbReference type="Google" id="ProtNLM"/>
    </source>
</evidence>
<sequence length="217" mass="24623">MAAFYSTELYGTRDRRELVPFPEVLCRTSLLMKALCFIALGRPDLEDHWKSLQSDEAFETIRTTSCSILANTITTAVVLLATSGVFVTTVSPVTYFDYSSPAPYFLLLMSLMLAMIAMLISGLNMIRWLHTDRQWTQEQLKQGGYFVVSYLLSLVTSVFFVASSLHCFMFAMLLTGFCSQSIICRTLTALWVVTYAANVGMIWMEFLWKYANILKAR</sequence>
<dbReference type="AlphaFoldDB" id="A0A0D0AQR2"/>
<evidence type="ECO:0000256" key="1">
    <source>
        <dbReference type="SAM" id="Phobius"/>
    </source>
</evidence>
<dbReference type="InParanoid" id="A0A0D0AQR2"/>
<dbReference type="HOGENOM" id="CLU_088331_0_0_1"/>
<keyword evidence="1" id="KW-1133">Transmembrane helix</keyword>
<feature type="transmembrane region" description="Helical" evidence="1">
    <location>
        <begin position="102"/>
        <end position="123"/>
    </location>
</feature>
<feature type="transmembrane region" description="Helical" evidence="1">
    <location>
        <begin position="68"/>
        <end position="90"/>
    </location>
</feature>
<evidence type="ECO:0000313" key="2">
    <source>
        <dbReference type="EMBL" id="KIK36617.1"/>
    </source>
</evidence>
<name>A0A0D0AQR2_9AGAM</name>
<reference evidence="2 3" key="1">
    <citation type="submission" date="2014-04" db="EMBL/GenBank/DDBJ databases">
        <authorList>
            <consortium name="DOE Joint Genome Institute"/>
            <person name="Kuo A."/>
            <person name="Ruytinx J."/>
            <person name="Rineau F."/>
            <person name="Colpaert J."/>
            <person name="Kohler A."/>
            <person name="Nagy L.G."/>
            <person name="Floudas D."/>
            <person name="Copeland A."/>
            <person name="Barry K.W."/>
            <person name="Cichocki N."/>
            <person name="Veneault-Fourrey C."/>
            <person name="LaButti K."/>
            <person name="Lindquist E.A."/>
            <person name="Lipzen A."/>
            <person name="Lundell T."/>
            <person name="Morin E."/>
            <person name="Murat C."/>
            <person name="Sun H."/>
            <person name="Tunlid A."/>
            <person name="Henrissat B."/>
            <person name="Grigoriev I.V."/>
            <person name="Hibbett D.S."/>
            <person name="Martin F."/>
            <person name="Nordberg H.P."/>
            <person name="Cantor M.N."/>
            <person name="Hua S.X."/>
        </authorList>
    </citation>
    <scope>NUCLEOTIDE SEQUENCE [LARGE SCALE GENOMIC DNA]</scope>
    <source>
        <strain evidence="2 3">UH-Slu-Lm8-n1</strain>
    </source>
</reference>